<dbReference type="PANTHER" id="PTHR11240">
    <property type="entry name" value="RIBONUCLEASE T2"/>
    <property type="match status" value="1"/>
</dbReference>
<dbReference type="PATRIC" id="fig|1268635.3.peg.2859"/>
<dbReference type="AlphaFoldDB" id="W0BCU0"/>
<dbReference type="GO" id="GO:0006401">
    <property type="term" value="P:RNA catabolic process"/>
    <property type="evidence" value="ECO:0007669"/>
    <property type="project" value="TreeGrafter"/>
</dbReference>
<dbReference type="EMBL" id="CP004006">
    <property type="protein sequence ID" value="AHE68318.1"/>
    <property type="molecule type" value="Genomic_DNA"/>
</dbReference>
<protein>
    <submittedName>
        <fullName evidence="3">Ribonuclease I</fullName>
    </submittedName>
</protein>
<dbReference type="SUPFAM" id="SSF55895">
    <property type="entry name" value="Ribonuclease Rh-like"/>
    <property type="match status" value="1"/>
</dbReference>
<accession>W0BCU0</accession>
<dbReference type="HOGENOM" id="CLU_066598_1_0_6"/>
<dbReference type="RefSeq" id="WP_238551264.1">
    <property type="nucleotide sequence ID" value="NZ_CP004006.1"/>
</dbReference>
<dbReference type="eggNOG" id="COG3719">
    <property type="taxonomic scope" value="Bacteria"/>
</dbReference>
<dbReference type="InterPro" id="IPR036430">
    <property type="entry name" value="RNase_T2-like_sf"/>
</dbReference>
<dbReference type="InterPro" id="IPR033130">
    <property type="entry name" value="RNase_T2_His_AS_2"/>
</dbReference>
<dbReference type="PROSITE" id="PS00531">
    <property type="entry name" value="RNASE_T2_2"/>
    <property type="match status" value="1"/>
</dbReference>
<evidence type="ECO:0000256" key="1">
    <source>
        <dbReference type="ARBA" id="ARBA00007469"/>
    </source>
</evidence>
<comment type="similarity">
    <text evidence="1 2">Belongs to the RNase T2 family.</text>
</comment>
<gene>
    <name evidence="3" type="ORF">Loa_02788</name>
</gene>
<evidence type="ECO:0000313" key="4">
    <source>
        <dbReference type="Proteomes" id="UP000018838"/>
    </source>
</evidence>
<dbReference type="InterPro" id="IPR001568">
    <property type="entry name" value="RNase_T2-like"/>
</dbReference>
<dbReference type="Proteomes" id="UP000018838">
    <property type="component" value="Chromosome"/>
</dbReference>
<evidence type="ECO:0000313" key="3">
    <source>
        <dbReference type="EMBL" id="AHE68318.1"/>
    </source>
</evidence>
<dbReference type="Gene3D" id="3.90.730.10">
    <property type="entry name" value="Ribonuclease T2-like"/>
    <property type="match status" value="1"/>
</dbReference>
<evidence type="ECO:0000256" key="2">
    <source>
        <dbReference type="RuleBase" id="RU004328"/>
    </source>
</evidence>
<proteinExistence type="inferred from homology"/>
<name>W0BCU0_9GAMM</name>
<dbReference type="PANTHER" id="PTHR11240:SF22">
    <property type="entry name" value="RIBONUCLEASE T2"/>
    <property type="match status" value="1"/>
</dbReference>
<dbReference type="GO" id="GO:0003723">
    <property type="term" value="F:RNA binding"/>
    <property type="evidence" value="ECO:0007669"/>
    <property type="project" value="InterPro"/>
</dbReference>
<reference evidence="3 4" key="1">
    <citation type="journal article" date="2013" name="Int. J. Med. Microbiol.">
        <title>Legionella oakridgensis ATCC 33761 genome sequence and phenotypic characterization reveals its replication capacity in amoebae.</title>
        <authorList>
            <person name="Brzuszkiewicz E."/>
            <person name="Schulz T."/>
            <person name="Rydzewski K."/>
            <person name="Daniel R."/>
            <person name="Gillmaier N."/>
            <person name="Dittmann C."/>
            <person name="Holland G."/>
            <person name="Schunder E."/>
            <person name="Lautner M."/>
            <person name="Eisenreich W."/>
            <person name="Luck C."/>
            <person name="Heuner K."/>
        </authorList>
    </citation>
    <scope>NUCLEOTIDE SEQUENCE [LARGE SCALE GENOMIC DNA]</scope>
    <source>
        <strain>OR-10</strain>
        <strain evidence="4">ATCC 33761</strain>
    </source>
</reference>
<dbReference type="GO" id="GO:0033897">
    <property type="term" value="F:ribonuclease T2 activity"/>
    <property type="evidence" value="ECO:0007669"/>
    <property type="project" value="InterPro"/>
</dbReference>
<dbReference type="STRING" id="1268635.Loa_02788"/>
<dbReference type="KEGG" id="lok:Loa_02788"/>
<sequence length="278" mass="31161">MTIQAGQRYRLREIINIPPQWVRVEFPSERYALRWIRTECGIAQYEIKQEKPCDNSPGMADSHVLALNWLPGFCETYGYEAGKPECIKLPADAYQAQHMVLHGLWPNNAACGSNYGYCGVEGPKAHCDYPPVILSKPVADDLSQFMPSYAYGSCLERHEWNKHGSCQVLSADQYFSLAMRLTNETNKTAIGQFLQAHIGDVVELSQMKETIKNTFGDDAGDKVYLGCKNGRLVDIYISLPALIPEGESLLVLIQKASNRKYGYGCPQKIIISDFHTNA</sequence>
<keyword evidence="4" id="KW-1185">Reference proteome</keyword>
<dbReference type="Pfam" id="PF00445">
    <property type="entry name" value="Ribonuclease_T2"/>
    <property type="match status" value="1"/>
</dbReference>
<organism evidence="3 4">
    <name type="scientific">Legionella oakridgensis ATCC 33761 = DSM 21215</name>
    <dbReference type="NCBI Taxonomy" id="1268635"/>
    <lineage>
        <taxon>Bacteria</taxon>
        <taxon>Pseudomonadati</taxon>
        <taxon>Pseudomonadota</taxon>
        <taxon>Gammaproteobacteria</taxon>
        <taxon>Legionellales</taxon>
        <taxon>Legionellaceae</taxon>
        <taxon>Legionella</taxon>
    </lineage>
</organism>